<name>A0A7S0I3N0_9EUKA</name>
<dbReference type="AlphaFoldDB" id="A0A7S0I3N0"/>
<dbReference type="Pfam" id="PF13924">
    <property type="entry name" value="Lipocalin_5"/>
    <property type="match status" value="1"/>
</dbReference>
<accession>A0A7S0I3N0</accession>
<dbReference type="InterPro" id="IPR024311">
    <property type="entry name" value="Lipocalin-like"/>
</dbReference>
<reference evidence="3" key="1">
    <citation type="submission" date="2021-01" db="EMBL/GenBank/DDBJ databases">
        <authorList>
            <person name="Corre E."/>
            <person name="Pelletier E."/>
            <person name="Niang G."/>
            <person name="Scheremetjew M."/>
            <person name="Finn R."/>
            <person name="Kale V."/>
            <person name="Holt S."/>
            <person name="Cochrane G."/>
            <person name="Meng A."/>
            <person name="Brown T."/>
            <person name="Cohen L."/>
        </authorList>
    </citation>
    <scope>NUCLEOTIDE SEQUENCE</scope>
    <source>
        <strain evidence="3">CCMP1374</strain>
    </source>
</reference>
<evidence type="ECO:0000313" key="3">
    <source>
        <dbReference type="EMBL" id="CAD8509775.1"/>
    </source>
</evidence>
<dbReference type="EMBL" id="HBEP01035408">
    <property type="protein sequence ID" value="CAD8509775.1"/>
    <property type="molecule type" value="Transcribed_RNA"/>
</dbReference>
<feature type="domain" description="Lipocalin-like" evidence="2">
    <location>
        <begin position="44"/>
        <end position="162"/>
    </location>
</feature>
<feature type="region of interest" description="Disordered" evidence="1">
    <location>
        <begin position="140"/>
        <end position="162"/>
    </location>
</feature>
<gene>
    <name evidence="3" type="ORF">PANT1444_LOCUS20080</name>
</gene>
<sequence>MAVSHAAAAAAGVTLGFAVGTLGFVVAKPKHPAIVGTFRREDDGSGVTGVLVYEADGRVSSHLVSRRTAAGPGPQQQQFVGYSGRWWLHNAQQAYGATYPPHDGPCVEHEVQAASSEALVGKNQVQKYMFTDNGQRLTTFTPSLSDEAPSQASSTTQHWRRI</sequence>
<protein>
    <recommendedName>
        <fullName evidence="2">Lipocalin-like domain-containing protein</fullName>
    </recommendedName>
</protein>
<evidence type="ECO:0000259" key="2">
    <source>
        <dbReference type="Pfam" id="PF13924"/>
    </source>
</evidence>
<evidence type="ECO:0000256" key="1">
    <source>
        <dbReference type="SAM" id="MobiDB-lite"/>
    </source>
</evidence>
<organism evidence="3">
    <name type="scientific">Phaeocystis antarctica</name>
    <dbReference type="NCBI Taxonomy" id="33657"/>
    <lineage>
        <taxon>Eukaryota</taxon>
        <taxon>Haptista</taxon>
        <taxon>Haptophyta</taxon>
        <taxon>Prymnesiophyceae</taxon>
        <taxon>Phaeocystales</taxon>
        <taxon>Phaeocystaceae</taxon>
        <taxon>Phaeocystis</taxon>
    </lineage>
</organism>
<proteinExistence type="predicted"/>